<keyword evidence="10 11" id="KW-0472">Membrane</keyword>
<evidence type="ECO:0000259" key="12">
    <source>
        <dbReference type="Pfam" id="PF01494"/>
    </source>
</evidence>
<dbReference type="PANTHER" id="PTHR43876">
    <property type="entry name" value="UBIQUINONE BIOSYNTHESIS MONOOXYGENASE COQ6, MITOCHONDRIAL"/>
    <property type="match status" value="1"/>
</dbReference>
<dbReference type="EC" id="1.14.15.45" evidence="11"/>
<sequence length="553" mass="58859">MPAKLSLADTRFICIQCRKSLTSSRRRRFASTKASSTPEIFDIVTVGGGPAGLALQAALSSLFSPSLVVTEGTTANLLTESSPITSHLKTALIETQDLPKLRQWSLPEDKYSNRASSLTPSSVSFLEKTGAWEHVDQSRVQAYDEMQVWDAANDAILQFDWTAETCKYNAPPSTVATMTENANLTRGLLERIAQLGAESSLLSNTSVSSITNGEDDPNGLNLSTWPVLALESKTPSPSSPSSQHPSTIAARLLVGADGFNSPVRTFAGIASHGWDYNRHGVVATLTVQPADDSLNADDFDLFSEEPLGNRATAYQRFLPELGGPIAILPLPNNHASLVWSTTPANAAYLKSLPPAAQLAMINAALRLSQTDIKYMFSLPCAEDAAAQHEDELHWRLQHTQPPPTARAPPIITGVQEKTLASFPLRLRHATSLTGPRVALIGDAAHTIHPLAGQGLNLGLGDAAALADAVAYAVEHGMDIGDAFALERYNAARFGKGLVMAGGVDALNWLYQMGSAGDGSMMSRLVGTARGLGMKVVDSGLVPGLKSLIMKQAT</sequence>
<name>A0A178CA54_9EURO</name>
<dbReference type="InterPro" id="IPR000689">
    <property type="entry name" value="UbQ_mOase_COQ6"/>
</dbReference>
<comment type="catalytic activity">
    <reaction evidence="11">
        <text>a 2-methoxy-6-(all-trans-polyprenyl)phenol + 2 reduced [2Fe-2S]-[ferredoxin] + O2 + 2 H(+) = a 2-methoxy-6-(all-trans-polyprenyl)benzene-1,4-diol + 2 oxidized [2Fe-2S]-[ferredoxin] + H2O</text>
        <dbReference type="Rhea" id="RHEA:81183"/>
        <dbReference type="Rhea" id="RHEA-COMP:9551"/>
        <dbReference type="Rhea" id="RHEA-COMP:10000"/>
        <dbReference type="Rhea" id="RHEA-COMP:10001"/>
        <dbReference type="Rhea" id="RHEA-COMP:10858"/>
        <dbReference type="ChEBI" id="CHEBI:15377"/>
        <dbReference type="ChEBI" id="CHEBI:15378"/>
        <dbReference type="ChEBI" id="CHEBI:15379"/>
        <dbReference type="ChEBI" id="CHEBI:33737"/>
        <dbReference type="ChEBI" id="CHEBI:33738"/>
        <dbReference type="ChEBI" id="CHEBI:62731"/>
        <dbReference type="ChEBI" id="CHEBI:84166"/>
        <dbReference type="EC" id="1.14.15.46"/>
    </reaction>
</comment>
<keyword evidence="8 11" id="KW-0503">Monooxygenase</keyword>
<dbReference type="FunFam" id="3.50.50.60:FF:000245">
    <property type="entry name" value="Ubiquinone biosynthesis monooxygenase COQ6, mitochondrial"/>
    <property type="match status" value="1"/>
</dbReference>
<keyword evidence="6 11" id="KW-0274">FAD</keyword>
<evidence type="ECO:0000256" key="8">
    <source>
        <dbReference type="ARBA" id="ARBA00023033"/>
    </source>
</evidence>
<evidence type="ECO:0000256" key="1">
    <source>
        <dbReference type="ARBA" id="ARBA00001974"/>
    </source>
</evidence>
<dbReference type="GO" id="GO:0106364">
    <property type="term" value="F:4-hydroxy-3-all-trans-polyprenylbenzoate oxygenase activity"/>
    <property type="evidence" value="ECO:0007669"/>
    <property type="project" value="UniProtKB-EC"/>
</dbReference>
<keyword evidence="5 11" id="KW-0999">Mitochondrion inner membrane</keyword>
<evidence type="ECO:0000256" key="3">
    <source>
        <dbReference type="ARBA" id="ARBA00022630"/>
    </source>
</evidence>
<evidence type="ECO:0000256" key="4">
    <source>
        <dbReference type="ARBA" id="ARBA00022688"/>
    </source>
</evidence>
<dbReference type="PANTHER" id="PTHR43876:SF7">
    <property type="entry name" value="UBIQUINONE BIOSYNTHESIS MONOOXYGENASE COQ6, MITOCHONDRIAL"/>
    <property type="match status" value="1"/>
</dbReference>
<dbReference type="Gene3D" id="3.50.50.60">
    <property type="entry name" value="FAD/NAD(P)-binding domain"/>
    <property type="match status" value="2"/>
</dbReference>
<dbReference type="InterPro" id="IPR036188">
    <property type="entry name" value="FAD/NAD-bd_sf"/>
</dbReference>
<dbReference type="InterPro" id="IPR002938">
    <property type="entry name" value="FAD-bd"/>
</dbReference>
<accession>A0A178CA54</accession>
<comment type="similarity">
    <text evidence="2 11">Belongs to the UbiH/COQ6 family.</text>
</comment>
<evidence type="ECO:0000256" key="7">
    <source>
        <dbReference type="ARBA" id="ARBA00023002"/>
    </source>
</evidence>
<dbReference type="InterPro" id="IPR010971">
    <property type="entry name" value="UbiH/COQ6"/>
</dbReference>
<dbReference type="GO" id="GO:0071949">
    <property type="term" value="F:FAD binding"/>
    <property type="evidence" value="ECO:0007669"/>
    <property type="project" value="InterPro"/>
</dbReference>
<keyword evidence="9 11" id="KW-0496">Mitochondrion</keyword>
<dbReference type="SUPFAM" id="SSF51905">
    <property type="entry name" value="FAD/NAD(P)-binding domain"/>
    <property type="match status" value="1"/>
</dbReference>
<dbReference type="AlphaFoldDB" id="A0A178CA54"/>
<comment type="subunit">
    <text evidence="11">Component of a multi-subunit COQ enzyme complex, composed of at least COQ3, COQ4, COQ5, COQ6, COQ7 and COQ9.</text>
</comment>
<dbReference type="HAMAP" id="MF_03193">
    <property type="entry name" value="COQ6_monooxygenase"/>
    <property type="match status" value="1"/>
</dbReference>
<comment type="caution">
    <text evidence="13">The sequence shown here is derived from an EMBL/GenBank/DDBJ whole genome shotgun (WGS) entry which is preliminary data.</text>
</comment>
<comment type="catalytic activity">
    <reaction evidence="11">
        <text>a 4-hydroxy-3-(all-trans-polyprenyl)benzoate + 2 reduced [2Fe-2S]-[ferredoxin] + O2 + 2 H(+) = a 3,4-dihydroxy-5-(all-trans-polyprenyl)benzoate + 2 oxidized [2Fe-2S]-[ferredoxin] + H2O</text>
        <dbReference type="Rhea" id="RHEA:81195"/>
        <dbReference type="Rhea" id="RHEA-COMP:9514"/>
        <dbReference type="Rhea" id="RHEA-COMP:10000"/>
        <dbReference type="Rhea" id="RHEA-COMP:10001"/>
        <dbReference type="Rhea" id="RHEA-COMP:10930"/>
        <dbReference type="ChEBI" id="CHEBI:15377"/>
        <dbReference type="ChEBI" id="CHEBI:15378"/>
        <dbReference type="ChEBI" id="CHEBI:15379"/>
        <dbReference type="ChEBI" id="CHEBI:33737"/>
        <dbReference type="ChEBI" id="CHEBI:33738"/>
        <dbReference type="ChEBI" id="CHEBI:64694"/>
        <dbReference type="ChEBI" id="CHEBI:78396"/>
        <dbReference type="EC" id="1.14.15.45"/>
    </reaction>
</comment>
<dbReference type="GO" id="GO:0031314">
    <property type="term" value="C:extrinsic component of mitochondrial inner membrane"/>
    <property type="evidence" value="ECO:0007669"/>
    <property type="project" value="UniProtKB-UniRule"/>
</dbReference>
<keyword evidence="7 11" id="KW-0560">Oxidoreductase</keyword>
<dbReference type="Pfam" id="PF01494">
    <property type="entry name" value="FAD_binding_3"/>
    <property type="match status" value="1"/>
</dbReference>
<evidence type="ECO:0000313" key="14">
    <source>
        <dbReference type="Proteomes" id="UP000185904"/>
    </source>
</evidence>
<dbReference type="EMBL" id="LVCJ01000105">
    <property type="protein sequence ID" value="OAL26136.1"/>
    <property type="molecule type" value="Genomic_DNA"/>
</dbReference>
<evidence type="ECO:0000256" key="6">
    <source>
        <dbReference type="ARBA" id="ARBA00022827"/>
    </source>
</evidence>
<dbReference type="InterPro" id="IPR018168">
    <property type="entry name" value="Ubi_Hdrlase_CS"/>
</dbReference>
<dbReference type="PROSITE" id="PS01304">
    <property type="entry name" value="UBIH"/>
    <property type="match status" value="1"/>
</dbReference>
<evidence type="ECO:0000256" key="11">
    <source>
        <dbReference type="HAMAP-Rule" id="MF_03193"/>
    </source>
</evidence>
<comment type="pathway">
    <text evidence="11">Cofactor biosynthesis; ubiquinone biosynthesis.</text>
</comment>
<evidence type="ECO:0000256" key="5">
    <source>
        <dbReference type="ARBA" id="ARBA00022792"/>
    </source>
</evidence>
<dbReference type="EC" id="1.14.15.46" evidence="11"/>
<keyword evidence="4 11" id="KW-0831">Ubiquinone biosynthesis</keyword>
<dbReference type="GO" id="GO:0120538">
    <property type="term" value="F:2-methoxy-6-polyprenolphenol 4-hydroxylase activity"/>
    <property type="evidence" value="ECO:0007669"/>
    <property type="project" value="UniProtKB-EC"/>
</dbReference>
<dbReference type="Proteomes" id="UP000185904">
    <property type="component" value="Unassembled WGS sequence"/>
</dbReference>
<keyword evidence="3 11" id="KW-0285">Flavoprotein</keyword>
<organism evidence="13 14">
    <name type="scientific">Fonsecaea nubica</name>
    <dbReference type="NCBI Taxonomy" id="856822"/>
    <lineage>
        <taxon>Eukaryota</taxon>
        <taxon>Fungi</taxon>
        <taxon>Dikarya</taxon>
        <taxon>Ascomycota</taxon>
        <taxon>Pezizomycotina</taxon>
        <taxon>Eurotiomycetes</taxon>
        <taxon>Chaetothyriomycetidae</taxon>
        <taxon>Chaetothyriales</taxon>
        <taxon>Herpotrichiellaceae</taxon>
        <taxon>Fonsecaea</taxon>
    </lineage>
</organism>
<comment type="subcellular location">
    <subcellularLocation>
        <location evidence="11">Mitochondrion inner membrane</location>
        <topology evidence="11">Peripheral membrane protein</topology>
        <orientation evidence="11">Matrix side</orientation>
    </subcellularLocation>
</comment>
<feature type="domain" description="FAD-binding" evidence="12">
    <location>
        <begin position="239"/>
        <end position="474"/>
    </location>
</feature>
<dbReference type="GO" id="GO:0016712">
    <property type="term" value="F:oxidoreductase activity, acting on paired donors, with incorporation or reduction of molecular oxygen, reduced flavin or flavoprotein as one donor, and incorporation of one atom of oxygen"/>
    <property type="evidence" value="ECO:0007669"/>
    <property type="project" value="UniProtKB-UniRule"/>
</dbReference>
<dbReference type="InterPro" id="IPR051205">
    <property type="entry name" value="UbiH/COQ6_monooxygenase"/>
</dbReference>
<reference evidence="13 14" key="1">
    <citation type="submission" date="2016-03" db="EMBL/GenBank/DDBJ databases">
        <title>The draft genome sequence of Fonsecaea nubica causative agent of cutaneous subcutaneous infection in human host.</title>
        <authorList>
            <person name="Costa F."/>
            <person name="Sybren D.H."/>
            <person name="Raittz R.T."/>
            <person name="Weiss V.A."/>
            <person name="Leao A.C."/>
            <person name="Gomes R."/>
            <person name="De Souza E.M."/>
            <person name="Pedrosa F.O."/>
            <person name="Steffens M.B."/>
            <person name="Bombassaro A."/>
            <person name="Tadra-Sfeir M.Z."/>
            <person name="Moreno L.F."/>
            <person name="Najafzadeh M.J."/>
            <person name="Felipe M.S."/>
            <person name="Teixeira M."/>
            <person name="Sun J."/>
            <person name="Xi L."/>
            <person name="Castro M.A."/>
            <person name="Vicente V.A."/>
        </authorList>
    </citation>
    <scope>NUCLEOTIDE SEQUENCE [LARGE SCALE GENOMIC DNA]</scope>
    <source>
        <strain evidence="13 14">CBS 269.64</strain>
    </source>
</reference>
<evidence type="ECO:0000313" key="13">
    <source>
        <dbReference type="EMBL" id="OAL26136.1"/>
    </source>
</evidence>
<evidence type="ECO:0000256" key="10">
    <source>
        <dbReference type="ARBA" id="ARBA00023136"/>
    </source>
</evidence>
<evidence type="ECO:0000256" key="9">
    <source>
        <dbReference type="ARBA" id="ARBA00023128"/>
    </source>
</evidence>
<keyword evidence="14" id="KW-1185">Reference proteome</keyword>
<dbReference type="NCBIfam" id="TIGR01988">
    <property type="entry name" value="Ubi-OHases"/>
    <property type="match status" value="1"/>
</dbReference>
<gene>
    <name evidence="11" type="primary">COQ6</name>
    <name evidence="13" type="ORF">AYO20_10189</name>
</gene>
<dbReference type="UniPathway" id="UPA00232"/>
<protein>
    <recommendedName>
        <fullName evidence="11">Ubiquinone biosynthesis monooxygenase COQ6, mitochondrial</fullName>
        <ecNumber evidence="11">1.14.15.45</ecNumber>
    </recommendedName>
    <alternativeName>
        <fullName evidence="11">2-methoxy-6-polyprenolphenol 4-hydroxylase</fullName>
        <ecNumber evidence="11">1.14.15.46</ecNumber>
    </alternativeName>
</protein>
<comment type="cofactor">
    <cofactor evidence="1 11">
        <name>FAD</name>
        <dbReference type="ChEBI" id="CHEBI:57692"/>
    </cofactor>
</comment>
<comment type="function">
    <text evidence="11">FAD-dependent monooxygenase required for two non-consecutive steps during ubiquinone biosynthesis. Required for the C5-ring hydroxylation during ubiquinone biosynthesis by catalyzing the hydroxylation of 4-hydroxy-3-(all-trans-polyprenyl)benzoic acid to 3,4-dihydroxy-5-(all-trans-polyprenyl)benzoic acid. Also acts downstream of coq4, for the C1-hydroxylation during ubiquinone biosynthesis by catalyzing the hydroxylation of 2-methoxy-6-(all-trans-polyprenyl)phenol to 2-methoxy-6-(all-trans-polyprenyl)benzene-1,4-diol. The electrons required for the hydroxylation reaction are funneled indirectly to coq6 from NADPH via a ferredoxin/ferredoxin reductase system.</text>
</comment>
<evidence type="ECO:0000256" key="2">
    <source>
        <dbReference type="ARBA" id="ARBA00005349"/>
    </source>
</evidence>
<dbReference type="PRINTS" id="PR00420">
    <property type="entry name" value="RNGMNOXGNASE"/>
</dbReference>
<dbReference type="OrthoDB" id="683240at2759"/>
<proteinExistence type="inferred from homology"/>